<dbReference type="EMBL" id="BX294143">
    <property type="protein sequence ID" value="CAD74554.1"/>
    <property type="molecule type" value="Genomic_DNA"/>
</dbReference>
<dbReference type="PATRIC" id="fig|243090.15.peg.2893"/>
<protein>
    <submittedName>
        <fullName evidence="1">Uncharacterized protein</fullName>
    </submittedName>
</protein>
<organism evidence="1 2">
    <name type="scientific">Rhodopirellula baltica (strain DSM 10527 / NCIMB 13988 / SH1)</name>
    <dbReference type="NCBI Taxonomy" id="243090"/>
    <lineage>
        <taxon>Bacteria</taxon>
        <taxon>Pseudomonadati</taxon>
        <taxon>Planctomycetota</taxon>
        <taxon>Planctomycetia</taxon>
        <taxon>Pirellulales</taxon>
        <taxon>Pirellulaceae</taxon>
        <taxon>Rhodopirellula</taxon>
    </lineage>
</organism>
<evidence type="ECO:0000313" key="1">
    <source>
        <dbReference type="EMBL" id="CAD74554.1"/>
    </source>
</evidence>
<dbReference type="EnsemblBacteria" id="CAD74554">
    <property type="protein sequence ID" value="CAD74554"/>
    <property type="gene ID" value="RB5996"/>
</dbReference>
<reference evidence="1 2" key="1">
    <citation type="journal article" date="2003" name="Proc. Natl. Acad. Sci. U.S.A.">
        <title>Complete genome sequence of the marine planctomycete Pirellula sp. strain 1.</title>
        <authorList>
            <person name="Gloeckner F.O."/>
            <person name="Kube M."/>
            <person name="Bauer M."/>
            <person name="Teeling H."/>
            <person name="Lombardot T."/>
            <person name="Ludwig W."/>
            <person name="Gade D."/>
            <person name="Beck A."/>
            <person name="Borzym K."/>
            <person name="Heitmann K."/>
            <person name="Rabus R."/>
            <person name="Schlesner H."/>
            <person name="Amann R."/>
            <person name="Reinhardt R."/>
        </authorList>
    </citation>
    <scope>NUCLEOTIDE SEQUENCE [LARGE SCALE GENOMIC DNA]</scope>
    <source>
        <strain evidence="2">DSM 10527 / NCIMB 13988 / SH1</strain>
    </source>
</reference>
<name>Q7UQY8_RHOBA</name>
<accession>Q7UQY8</accession>
<keyword evidence="2" id="KW-1185">Reference proteome</keyword>
<dbReference type="KEGG" id="rba:RB5996"/>
<sequence>MGSNWLGRVEGTRRGRAGLQIAKWTLQIGDWGPVKSGDLIDRSHFAICIEKFALCN</sequence>
<evidence type="ECO:0000313" key="2">
    <source>
        <dbReference type="Proteomes" id="UP000001025"/>
    </source>
</evidence>
<dbReference type="Proteomes" id="UP000001025">
    <property type="component" value="Chromosome"/>
</dbReference>
<dbReference type="InParanoid" id="Q7UQY8"/>
<gene>
    <name evidence="1" type="ordered locus">RB5996</name>
</gene>
<proteinExistence type="predicted"/>
<dbReference type="AlphaFoldDB" id="Q7UQY8"/>
<dbReference type="HOGENOM" id="CLU_3011298_0_0_0"/>